<dbReference type="AlphaFoldDB" id="A0A1T4PC86"/>
<protein>
    <submittedName>
        <fullName evidence="4">Uncharacterized membrane protein YhaH, DUF805 family</fullName>
    </submittedName>
</protein>
<evidence type="ECO:0000256" key="1">
    <source>
        <dbReference type="SAM" id="MobiDB-lite"/>
    </source>
</evidence>
<keyword evidence="2" id="KW-0472">Membrane</keyword>
<reference evidence="5" key="1">
    <citation type="submission" date="2017-02" db="EMBL/GenBank/DDBJ databases">
        <authorList>
            <person name="Varghese N."/>
            <person name="Submissions S."/>
        </authorList>
    </citation>
    <scope>NUCLEOTIDE SEQUENCE [LARGE SCALE GENOMIC DNA]</scope>
    <source>
        <strain evidence="5">ATCC 51356</strain>
    </source>
</reference>
<evidence type="ECO:0000313" key="5">
    <source>
        <dbReference type="Proteomes" id="UP000190121"/>
    </source>
</evidence>
<sequence length="341" mass="39318">MKLFYILVGHQQEGPLSLQEVLERNLPDETLVWCQDWAQWQPFASVKEALEMELASLQSGADPYFLSTLTERLGSFSLEELERQPHLLQQATLVWKKGMPSWVEVDKIEELRRIKERFSSERATPSTSQTDGESQREQGNEPPPIDPSFHSHRESSQGLFGEVPPSARGVKADSLWHYFTRGFTERFASFSGRARRSEFWGFVLFYYIFSRFFSFLGRGVWCTGRSIFCFPRFHTWNARIEGFFSDMMARLNGFLETFFSWMGFSALTFLDAILMLVSLLLLIPLLAVAVRRLHDAGYSGWYLLLGLIPLVGWIFLLILFCKDSVRGVNRYGVAPKYPNEA</sequence>
<evidence type="ECO:0000259" key="3">
    <source>
        <dbReference type="Pfam" id="PF14237"/>
    </source>
</evidence>
<name>A0A1T4PC86_9PORP</name>
<proteinExistence type="predicted"/>
<feature type="transmembrane region" description="Helical" evidence="2">
    <location>
        <begin position="301"/>
        <end position="320"/>
    </location>
</feature>
<dbReference type="InterPro" id="IPR025640">
    <property type="entry name" value="GYF_2"/>
</dbReference>
<keyword evidence="2" id="KW-1133">Transmembrane helix</keyword>
<dbReference type="PANTHER" id="PTHR34980">
    <property type="entry name" value="INNER MEMBRANE PROTEIN-RELATED-RELATED"/>
    <property type="match status" value="1"/>
</dbReference>
<dbReference type="GO" id="GO:0005886">
    <property type="term" value="C:plasma membrane"/>
    <property type="evidence" value="ECO:0007669"/>
    <property type="project" value="TreeGrafter"/>
</dbReference>
<dbReference type="RefSeq" id="WP_143742639.1">
    <property type="nucleotide sequence ID" value="NZ_FUXE01000015.1"/>
</dbReference>
<feature type="transmembrane region" description="Helical" evidence="2">
    <location>
        <begin position="199"/>
        <end position="216"/>
    </location>
</feature>
<evidence type="ECO:0000256" key="2">
    <source>
        <dbReference type="SAM" id="Phobius"/>
    </source>
</evidence>
<feature type="domain" description="GYF" evidence="3">
    <location>
        <begin position="5"/>
        <end position="48"/>
    </location>
</feature>
<feature type="transmembrane region" description="Helical" evidence="2">
    <location>
        <begin position="258"/>
        <end position="289"/>
    </location>
</feature>
<evidence type="ECO:0000313" key="4">
    <source>
        <dbReference type="EMBL" id="SJZ88816.1"/>
    </source>
</evidence>
<dbReference type="InterPro" id="IPR008523">
    <property type="entry name" value="DUF805"/>
</dbReference>
<organism evidence="4 5">
    <name type="scientific">Porphyromonas circumdentaria</name>
    <dbReference type="NCBI Taxonomy" id="29524"/>
    <lineage>
        <taxon>Bacteria</taxon>
        <taxon>Pseudomonadati</taxon>
        <taxon>Bacteroidota</taxon>
        <taxon>Bacteroidia</taxon>
        <taxon>Bacteroidales</taxon>
        <taxon>Porphyromonadaceae</taxon>
        <taxon>Porphyromonas</taxon>
    </lineage>
</organism>
<accession>A0A1T4PC86</accession>
<feature type="domain" description="GYF" evidence="3">
    <location>
        <begin position="64"/>
        <end position="111"/>
    </location>
</feature>
<dbReference type="OrthoDB" id="9812349at2"/>
<dbReference type="Proteomes" id="UP000190121">
    <property type="component" value="Unassembled WGS sequence"/>
</dbReference>
<dbReference type="STRING" id="29524.SAMN02745171_01396"/>
<gene>
    <name evidence="4" type="ORF">SAMN02745171_01396</name>
</gene>
<feature type="region of interest" description="Disordered" evidence="1">
    <location>
        <begin position="119"/>
        <end position="160"/>
    </location>
</feature>
<keyword evidence="5" id="KW-1185">Reference proteome</keyword>
<dbReference type="Pfam" id="PF14237">
    <property type="entry name" value="GYF_2"/>
    <property type="match status" value="2"/>
</dbReference>
<dbReference type="EMBL" id="FUXE01000015">
    <property type="protein sequence ID" value="SJZ88816.1"/>
    <property type="molecule type" value="Genomic_DNA"/>
</dbReference>
<keyword evidence="2" id="KW-0812">Transmembrane</keyword>
<feature type="compositionally biased region" description="Polar residues" evidence="1">
    <location>
        <begin position="121"/>
        <end position="132"/>
    </location>
</feature>
<dbReference type="Pfam" id="PF05656">
    <property type="entry name" value="DUF805"/>
    <property type="match status" value="1"/>
</dbReference>
<dbReference type="PANTHER" id="PTHR34980:SF2">
    <property type="entry name" value="INNER MEMBRANE PROTEIN YHAH-RELATED"/>
    <property type="match status" value="1"/>
</dbReference>